<evidence type="ECO:0000313" key="2">
    <source>
        <dbReference type="EMBL" id="RNL65952.1"/>
    </source>
</evidence>
<proteinExistence type="predicted"/>
<dbReference type="EMBL" id="PQGG01000018">
    <property type="protein sequence ID" value="POP53291.1"/>
    <property type="molecule type" value="Genomic_DNA"/>
</dbReference>
<comment type="caution">
    <text evidence="1">The sequence shown here is derived from an EMBL/GenBank/DDBJ whole genome shotgun (WGS) entry which is preliminary data.</text>
</comment>
<dbReference type="Proteomes" id="UP000237222">
    <property type="component" value="Unassembled WGS sequence"/>
</dbReference>
<dbReference type="Proteomes" id="UP000274695">
    <property type="component" value="Unassembled WGS sequence"/>
</dbReference>
<reference evidence="2 4" key="2">
    <citation type="submission" date="2018-10" db="EMBL/GenBank/DDBJ databases">
        <title>Draft genome sequence of Zhongshania sp. DSW25-10.</title>
        <authorList>
            <person name="Oh J."/>
        </authorList>
    </citation>
    <scope>NUCLEOTIDE SEQUENCE [LARGE SCALE GENOMIC DNA]</scope>
    <source>
        <strain evidence="2 4">DSW25-10</strain>
    </source>
</reference>
<organism evidence="1 3">
    <name type="scientific">Zhongshania marina</name>
    <dbReference type="NCBI Taxonomy" id="2304603"/>
    <lineage>
        <taxon>Bacteria</taxon>
        <taxon>Pseudomonadati</taxon>
        <taxon>Pseudomonadota</taxon>
        <taxon>Gammaproteobacteria</taxon>
        <taxon>Cellvibrionales</taxon>
        <taxon>Spongiibacteraceae</taxon>
        <taxon>Zhongshania</taxon>
    </lineage>
</organism>
<evidence type="ECO:0000313" key="1">
    <source>
        <dbReference type="EMBL" id="POP53291.1"/>
    </source>
</evidence>
<sequence length="135" mass="15125">MKKVSLLLISLVLVACSGKPSDRQIEQLVSEAILSDGGAETYSISNFEKTNGLAKTEQLYIADVRYQLTFKKGFEELSDQVINKPSDSPFETVGAGFKLMTMRMQFGDFKAGDSITKEDRVQLVKTEQGWRLDDY</sequence>
<dbReference type="RefSeq" id="WP_103683898.1">
    <property type="nucleotide sequence ID" value="NZ_PQGG01000018.1"/>
</dbReference>
<reference evidence="1" key="1">
    <citation type="submission" date="2018-01" db="EMBL/GenBank/DDBJ databases">
        <authorList>
            <person name="Yu X.-D."/>
        </authorList>
    </citation>
    <scope>NUCLEOTIDE SEQUENCE</scope>
    <source>
        <strain evidence="1">ZX-21</strain>
    </source>
</reference>
<dbReference type="OrthoDB" id="5769674at2"/>
<protein>
    <submittedName>
        <fullName evidence="1">Uncharacterized protein</fullName>
    </submittedName>
</protein>
<evidence type="ECO:0000313" key="3">
    <source>
        <dbReference type="Proteomes" id="UP000237222"/>
    </source>
</evidence>
<dbReference type="EMBL" id="RHGB01000005">
    <property type="protein sequence ID" value="RNL65952.1"/>
    <property type="molecule type" value="Genomic_DNA"/>
</dbReference>
<accession>A0A2S4HHX4</accession>
<gene>
    <name evidence="1" type="ORF">C0068_07625</name>
    <name evidence="2" type="ORF">D0911_06220</name>
</gene>
<dbReference type="AlphaFoldDB" id="A0A2S4HHX4"/>
<name>A0A2S4HHX4_9GAMM</name>
<dbReference type="PROSITE" id="PS51257">
    <property type="entry name" value="PROKAR_LIPOPROTEIN"/>
    <property type="match status" value="1"/>
</dbReference>
<evidence type="ECO:0000313" key="4">
    <source>
        <dbReference type="Proteomes" id="UP000274695"/>
    </source>
</evidence>
<keyword evidence="4" id="KW-1185">Reference proteome</keyword>